<gene>
    <name evidence="6" type="ORF">S06H3_54241</name>
</gene>
<dbReference type="PANTHER" id="PTHR11070:SF2">
    <property type="entry name" value="ATP-DEPENDENT DNA HELICASE SRS2"/>
    <property type="match status" value="1"/>
</dbReference>
<dbReference type="GO" id="GO:0003677">
    <property type="term" value="F:DNA binding"/>
    <property type="evidence" value="ECO:0007669"/>
    <property type="project" value="InterPro"/>
</dbReference>
<keyword evidence="2" id="KW-0378">Hydrolase</keyword>
<dbReference type="GO" id="GO:0000725">
    <property type="term" value="P:recombinational repair"/>
    <property type="evidence" value="ECO:0007669"/>
    <property type="project" value="TreeGrafter"/>
</dbReference>
<proteinExistence type="predicted"/>
<keyword evidence="4" id="KW-0067">ATP-binding</keyword>
<dbReference type="PANTHER" id="PTHR11070">
    <property type="entry name" value="UVRD / RECB / PCRA DNA HELICASE FAMILY MEMBER"/>
    <property type="match status" value="1"/>
</dbReference>
<name>X1Q3T6_9ZZZZ</name>
<dbReference type="GO" id="GO:0033202">
    <property type="term" value="C:DNA helicase complex"/>
    <property type="evidence" value="ECO:0007669"/>
    <property type="project" value="TreeGrafter"/>
</dbReference>
<comment type="caution">
    <text evidence="6">The sequence shown here is derived from an EMBL/GenBank/DDBJ whole genome shotgun (WGS) entry which is preliminary data.</text>
</comment>
<dbReference type="Gene3D" id="3.40.50.300">
    <property type="entry name" value="P-loop containing nucleotide triphosphate hydrolases"/>
    <property type="match status" value="1"/>
</dbReference>
<evidence type="ECO:0000256" key="1">
    <source>
        <dbReference type="ARBA" id="ARBA00022741"/>
    </source>
</evidence>
<evidence type="ECO:0000256" key="2">
    <source>
        <dbReference type="ARBA" id="ARBA00022801"/>
    </source>
</evidence>
<dbReference type="SUPFAM" id="SSF52540">
    <property type="entry name" value="P-loop containing nucleoside triphosphate hydrolases"/>
    <property type="match status" value="1"/>
</dbReference>
<protein>
    <recommendedName>
        <fullName evidence="5">UvrD-like helicase C-terminal domain-containing protein</fullName>
    </recommendedName>
</protein>
<dbReference type="AlphaFoldDB" id="X1Q3T6"/>
<dbReference type="GO" id="GO:0043138">
    <property type="term" value="F:3'-5' DNA helicase activity"/>
    <property type="evidence" value="ECO:0007669"/>
    <property type="project" value="TreeGrafter"/>
</dbReference>
<evidence type="ECO:0000259" key="5">
    <source>
        <dbReference type="Pfam" id="PF13361"/>
    </source>
</evidence>
<reference evidence="6" key="1">
    <citation type="journal article" date="2014" name="Front. Microbiol.">
        <title>High frequency of phylogenetically diverse reductive dehalogenase-homologous genes in deep subseafloor sedimentary metagenomes.</title>
        <authorList>
            <person name="Kawai M."/>
            <person name="Futagami T."/>
            <person name="Toyoda A."/>
            <person name="Takaki Y."/>
            <person name="Nishi S."/>
            <person name="Hori S."/>
            <person name="Arai W."/>
            <person name="Tsubouchi T."/>
            <person name="Morono Y."/>
            <person name="Uchiyama I."/>
            <person name="Ito T."/>
            <person name="Fujiyama A."/>
            <person name="Inagaki F."/>
            <person name="Takami H."/>
        </authorList>
    </citation>
    <scope>NUCLEOTIDE SEQUENCE</scope>
    <source>
        <strain evidence="6">Expedition CK06-06</strain>
    </source>
</reference>
<keyword evidence="1" id="KW-0547">Nucleotide-binding</keyword>
<dbReference type="Gene3D" id="1.10.486.10">
    <property type="entry name" value="PCRA, domain 4"/>
    <property type="match status" value="1"/>
</dbReference>
<dbReference type="InterPro" id="IPR027417">
    <property type="entry name" value="P-loop_NTPase"/>
</dbReference>
<dbReference type="EMBL" id="BARV01034673">
    <property type="protein sequence ID" value="GAI49411.1"/>
    <property type="molecule type" value="Genomic_DNA"/>
</dbReference>
<sequence>MLDYLQQIALFSDVDAYDDSKGCVALMTLHCAKGLEFENVFIIGVEEGLLPHERSNTEENEDELEEERRL</sequence>
<dbReference type="GO" id="GO:0005829">
    <property type="term" value="C:cytosol"/>
    <property type="evidence" value="ECO:0007669"/>
    <property type="project" value="TreeGrafter"/>
</dbReference>
<evidence type="ECO:0000313" key="6">
    <source>
        <dbReference type="EMBL" id="GAI49411.1"/>
    </source>
</evidence>
<dbReference type="GO" id="GO:0005524">
    <property type="term" value="F:ATP binding"/>
    <property type="evidence" value="ECO:0007669"/>
    <property type="project" value="UniProtKB-KW"/>
</dbReference>
<dbReference type="InterPro" id="IPR000212">
    <property type="entry name" value="DNA_helicase_UvrD/REP"/>
</dbReference>
<feature type="domain" description="UvrD-like helicase C-terminal" evidence="5">
    <location>
        <begin position="3"/>
        <end position="70"/>
    </location>
</feature>
<accession>X1Q3T6</accession>
<evidence type="ECO:0000256" key="4">
    <source>
        <dbReference type="ARBA" id="ARBA00022840"/>
    </source>
</evidence>
<dbReference type="GO" id="GO:0016787">
    <property type="term" value="F:hydrolase activity"/>
    <property type="evidence" value="ECO:0007669"/>
    <property type="project" value="UniProtKB-KW"/>
</dbReference>
<dbReference type="InterPro" id="IPR014017">
    <property type="entry name" value="DNA_helicase_UvrD-like_C"/>
</dbReference>
<organism evidence="6">
    <name type="scientific">marine sediment metagenome</name>
    <dbReference type="NCBI Taxonomy" id="412755"/>
    <lineage>
        <taxon>unclassified sequences</taxon>
        <taxon>metagenomes</taxon>
        <taxon>ecological metagenomes</taxon>
    </lineage>
</organism>
<feature type="non-terminal residue" evidence="6">
    <location>
        <position position="70"/>
    </location>
</feature>
<evidence type="ECO:0000256" key="3">
    <source>
        <dbReference type="ARBA" id="ARBA00022806"/>
    </source>
</evidence>
<keyword evidence="3" id="KW-0347">Helicase</keyword>
<dbReference type="Pfam" id="PF13361">
    <property type="entry name" value="UvrD_C"/>
    <property type="match status" value="1"/>
</dbReference>